<keyword evidence="4" id="KW-1185">Reference proteome</keyword>
<evidence type="ECO:0000313" key="3">
    <source>
        <dbReference type="EMBL" id="SDJ00921.1"/>
    </source>
</evidence>
<dbReference type="Gene3D" id="3.40.190.10">
    <property type="entry name" value="Periplasmic binding protein-like II"/>
    <property type="match status" value="2"/>
</dbReference>
<name>A0A1G8Q893_9PSED</name>
<keyword evidence="1" id="KW-0732">Signal</keyword>
<evidence type="ECO:0000259" key="2">
    <source>
        <dbReference type="Pfam" id="PF00497"/>
    </source>
</evidence>
<dbReference type="Pfam" id="PF00497">
    <property type="entry name" value="SBP_bac_3"/>
    <property type="match status" value="1"/>
</dbReference>
<accession>A0A1G8Q893</accession>
<dbReference type="PANTHER" id="PTHR38834">
    <property type="entry name" value="PERIPLASMIC SUBSTRATE BINDING PROTEIN FAMILY 3"/>
    <property type="match status" value="1"/>
</dbReference>
<dbReference type="EMBL" id="FNCO01000020">
    <property type="protein sequence ID" value="SDJ00921.1"/>
    <property type="molecule type" value="Genomic_DNA"/>
</dbReference>
<proteinExistence type="predicted"/>
<organism evidence="3 4">
    <name type="scientific">Pseudomonas abietaniphila</name>
    <dbReference type="NCBI Taxonomy" id="89065"/>
    <lineage>
        <taxon>Bacteria</taxon>
        <taxon>Pseudomonadati</taxon>
        <taxon>Pseudomonadota</taxon>
        <taxon>Gammaproteobacteria</taxon>
        <taxon>Pseudomonadales</taxon>
        <taxon>Pseudomonadaceae</taxon>
        <taxon>Pseudomonas</taxon>
    </lineage>
</organism>
<protein>
    <submittedName>
        <fullName evidence="3">Amino acid ABC transporter substrate-binding protein, PAAT family</fullName>
    </submittedName>
</protein>
<feature type="domain" description="Solute-binding protein family 3/N-terminal" evidence="2">
    <location>
        <begin position="34"/>
        <end position="244"/>
    </location>
</feature>
<feature type="signal peptide" evidence="1">
    <location>
        <begin position="1"/>
        <end position="24"/>
    </location>
</feature>
<dbReference type="AlphaFoldDB" id="A0A1G8Q893"/>
<evidence type="ECO:0000256" key="1">
    <source>
        <dbReference type="SAM" id="SignalP"/>
    </source>
</evidence>
<sequence>MKWISRLTRCAAAAFFAGSPMTFAATPVDFYFPEAPPLTMANQGDEHGIVGDIALKAMATAGYSPNFASPPWPRAQRDVANGKDMLIAPLSRTQSREDNFTWIAPLLTMDRTFFSLDQRVESFDEARKAFKLIAVGIGTAQETRLREEGFPASQIYPLKIGENPAQMLLKGRVDAWFNGVPETRYIWKQISDRPLVMSRVLMTADLYLACSKDCDAHMVDRLRTAIDTLQANGSADKIEARYLKGLPVW</sequence>
<evidence type="ECO:0000313" key="4">
    <source>
        <dbReference type="Proteomes" id="UP000182894"/>
    </source>
</evidence>
<gene>
    <name evidence="3" type="ORF">SAMN05216605_12046</name>
</gene>
<feature type="chain" id="PRO_5010317929" evidence="1">
    <location>
        <begin position="25"/>
        <end position="249"/>
    </location>
</feature>
<dbReference type="SUPFAM" id="SSF53850">
    <property type="entry name" value="Periplasmic binding protein-like II"/>
    <property type="match status" value="1"/>
</dbReference>
<dbReference type="PANTHER" id="PTHR38834:SF3">
    <property type="entry name" value="SOLUTE-BINDING PROTEIN FAMILY 3_N-TERMINAL DOMAIN-CONTAINING PROTEIN"/>
    <property type="match status" value="1"/>
</dbReference>
<dbReference type="Proteomes" id="UP000182894">
    <property type="component" value="Unassembled WGS sequence"/>
</dbReference>
<dbReference type="InterPro" id="IPR001638">
    <property type="entry name" value="Solute-binding_3/MltF_N"/>
</dbReference>
<dbReference type="STRING" id="89065.SAMN05216605_12046"/>
<reference evidence="4" key="1">
    <citation type="submission" date="2016-10" db="EMBL/GenBank/DDBJ databases">
        <authorList>
            <person name="Varghese N."/>
            <person name="Submissions S."/>
        </authorList>
    </citation>
    <scope>NUCLEOTIDE SEQUENCE [LARGE SCALE GENOMIC DNA]</scope>
    <source>
        <strain evidence="4">ATCC 700689</strain>
    </source>
</reference>